<reference evidence="2 3" key="1">
    <citation type="journal article" date="2013" name="PLoS Genet.">
        <title>Genomic mechanisms accounting for the adaptation to parasitism in nematode-trapping fungi.</title>
        <authorList>
            <person name="Meerupati T."/>
            <person name="Andersson K.M."/>
            <person name="Friman E."/>
            <person name="Kumar D."/>
            <person name="Tunlid A."/>
            <person name="Ahren D."/>
        </authorList>
    </citation>
    <scope>NUCLEOTIDE SEQUENCE [LARGE SCALE GENOMIC DNA]</scope>
    <source>
        <strain evidence="2 3">CBS 200.50</strain>
    </source>
</reference>
<organism evidence="2 3">
    <name type="scientific">Dactylellina haptotyla (strain CBS 200.50)</name>
    <name type="common">Nematode-trapping fungus</name>
    <name type="synonym">Monacrosporium haptotylum</name>
    <dbReference type="NCBI Taxonomy" id="1284197"/>
    <lineage>
        <taxon>Eukaryota</taxon>
        <taxon>Fungi</taxon>
        <taxon>Dikarya</taxon>
        <taxon>Ascomycota</taxon>
        <taxon>Pezizomycotina</taxon>
        <taxon>Orbiliomycetes</taxon>
        <taxon>Orbiliales</taxon>
        <taxon>Orbiliaceae</taxon>
        <taxon>Dactylellina</taxon>
    </lineage>
</organism>
<dbReference type="Gene3D" id="3.40.50.720">
    <property type="entry name" value="NAD(P)-binding Rossmann-like Domain"/>
    <property type="match status" value="1"/>
</dbReference>
<feature type="domain" description="PRISE-like Rossmann-fold" evidence="1">
    <location>
        <begin position="11"/>
        <end position="210"/>
    </location>
</feature>
<dbReference type="AlphaFoldDB" id="S8APP6"/>
<dbReference type="HOGENOM" id="CLU_030125_1_0_1"/>
<dbReference type="OrthoDB" id="1731983at2759"/>
<reference evidence="3" key="2">
    <citation type="submission" date="2013-04" db="EMBL/GenBank/DDBJ databases">
        <title>Genomic mechanisms accounting for the adaptation to parasitism in nematode-trapping fungi.</title>
        <authorList>
            <person name="Ahren D.G."/>
        </authorList>
    </citation>
    <scope>NUCLEOTIDE SEQUENCE [LARGE SCALE GENOMIC DNA]</scope>
    <source>
        <strain evidence="3">CBS 200.50</strain>
    </source>
</reference>
<proteinExistence type="predicted"/>
<dbReference type="CDD" id="cd08948">
    <property type="entry name" value="5beta-POR_like_SDR_a"/>
    <property type="match status" value="1"/>
</dbReference>
<dbReference type="SUPFAM" id="SSF51735">
    <property type="entry name" value="NAD(P)-binding Rossmann-fold domains"/>
    <property type="match status" value="1"/>
</dbReference>
<comment type="caution">
    <text evidence="2">The sequence shown here is derived from an EMBL/GenBank/DDBJ whole genome shotgun (WGS) entry which is preliminary data.</text>
</comment>
<evidence type="ECO:0000313" key="2">
    <source>
        <dbReference type="EMBL" id="EPS44925.1"/>
    </source>
</evidence>
<dbReference type="PANTHER" id="PTHR32487:SF0">
    <property type="entry name" value="3-OXO-DELTA(4,5)-STEROID 5-BETA-REDUCTASE"/>
    <property type="match status" value="1"/>
</dbReference>
<dbReference type="Proteomes" id="UP000015100">
    <property type="component" value="Unassembled WGS sequence"/>
</dbReference>
<gene>
    <name evidence="2" type="ORF">H072_1072</name>
</gene>
<keyword evidence="3" id="KW-1185">Reference proteome</keyword>
<dbReference type="EMBL" id="AQGS01000025">
    <property type="protein sequence ID" value="EPS44925.1"/>
    <property type="molecule type" value="Genomic_DNA"/>
</dbReference>
<dbReference type="InterPro" id="IPR036291">
    <property type="entry name" value="NAD(P)-bd_dom_sf"/>
</dbReference>
<dbReference type="Pfam" id="PF22917">
    <property type="entry name" value="PRISE"/>
    <property type="match status" value="1"/>
</dbReference>
<accession>S8APP6</accession>
<protein>
    <recommendedName>
        <fullName evidence="1">PRISE-like Rossmann-fold domain-containing protein</fullName>
    </recommendedName>
</protein>
<dbReference type="eggNOG" id="ENOG502QSRH">
    <property type="taxonomic scope" value="Eukaryota"/>
</dbReference>
<dbReference type="OMA" id="CGFKQYG"/>
<evidence type="ECO:0000313" key="3">
    <source>
        <dbReference type="Proteomes" id="UP000015100"/>
    </source>
</evidence>
<dbReference type="PANTHER" id="PTHR32487">
    <property type="entry name" value="3-OXO-DELTA(4,5)-STEROID 5-BETA-REDUCTASE"/>
    <property type="match status" value="1"/>
</dbReference>
<evidence type="ECO:0000259" key="1">
    <source>
        <dbReference type="Pfam" id="PF22917"/>
    </source>
</evidence>
<sequence>MAKQLQGIEADYCFFAAYLQKDTEEEMSEVNGKMLQNFLDALDLTGASKKLKRVILTTGCKQYGVQLGQVKCPMEETDPWLDGPGRPPNFYYTQQRILAAKSKASGSYDWVVTYPNDVIGVAQGNFMNLVTSLGLYCVVSRELGDDLIFPGSETFYTGFDCFTYSPLHADFNLWAAETSSCGNQAFNMVNGDADSWQNLWPKIARRFNCKIPPNQFQVPTRYESLKMNLDDRAPIHDMAASLGLEGSDFSTTLNQKIDLVKWSKDQRVLDAWKRVQERHGLEEGVFEKATWSFLGFILGRDYNLIISMSKARKLGWIGYVDNYDAFDTSFTELEKLKVLPPRE</sequence>
<dbReference type="STRING" id="1284197.S8APP6"/>
<name>S8APP6_DACHA</name>
<dbReference type="InterPro" id="IPR055222">
    <property type="entry name" value="PRISE-like_Rossmann-fold"/>
</dbReference>